<dbReference type="InterPro" id="IPR001849">
    <property type="entry name" value="PH_domain"/>
</dbReference>
<dbReference type="PANTHER" id="PTHR45818">
    <property type="entry name" value="PROTEIN VAV"/>
    <property type="match status" value="1"/>
</dbReference>
<reference evidence="4" key="1">
    <citation type="submission" date="2022-11" db="EMBL/GenBank/DDBJ databases">
        <title>Chromosomal genome sequence assembly and mating type (MAT) locus characterization of the leprose asexual lichenized fungus Lepraria neglecta (Nyl.) Erichsen.</title>
        <authorList>
            <person name="Allen J.L."/>
            <person name="Pfeffer B."/>
        </authorList>
    </citation>
    <scope>NUCLEOTIDE SEQUENCE</scope>
    <source>
        <strain evidence="4">Allen 5258</strain>
    </source>
</reference>
<dbReference type="Proteomes" id="UP001276659">
    <property type="component" value="Unassembled WGS sequence"/>
</dbReference>
<name>A0AAE0DNM0_9LECA</name>
<gene>
    <name evidence="4" type="ORF">OEA41_007060</name>
</gene>
<evidence type="ECO:0008006" key="6">
    <source>
        <dbReference type="Google" id="ProtNLM"/>
    </source>
</evidence>
<feature type="domain" description="PH" evidence="2">
    <location>
        <begin position="201"/>
        <end position="310"/>
    </location>
</feature>
<dbReference type="Gene3D" id="1.20.900.10">
    <property type="entry name" value="Dbl homology (DH) domain"/>
    <property type="match status" value="1"/>
</dbReference>
<feature type="compositionally biased region" description="Polar residues" evidence="1">
    <location>
        <begin position="559"/>
        <end position="570"/>
    </location>
</feature>
<evidence type="ECO:0000313" key="5">
    <source>
        <dbReference type="Proteomes" id="UP001276659"/>
    </source>
</evidence>
<organism evidence="4 5">
    <name type="scientific">Lepraria neglecta</name>
    <dbReference type="NCBI Taxonomy" id="209136"/>
    <lineage>
        <taxon>Eukaryota</taxon>
        <taxon>Fungi</taxon>
        <taxon>Dikarya</taxon>
        <taxon>Ascomycota</taxon>
        <taxon>Pezizomycotina</taxon>
        <taxon>Lecanoromycetes</taxon>
        <taxon>OSLEUM clade</taxon>
        <taxon>Lecanoromycetidae</taxon>
        <taxon>Lecanorales</taxon>
        <taxon>Lecanorineae</taxon>
        <taxon>Stereocaulaceae</taxon>
        <taxon>Lepraria</taxon>
    </lineage>
</organism>
<dbReference type="PROSITE" id="PS50010">
    <property type="entry name" value="DH_2"/>
    <property type="match status" value="1"/>
</dbReference>
<comment type="caution">
    <text evidence="4">The sequence shown here is derived from an EMBL/GenBank/DDBJ whole genome shotgun (WGS) entry which is preliminary data.</text>
</comment>
<dbReference type="SUPFAM" id="SSF48065">
    <property type="entry name" value="DBL homology domain (DH-domain)"/>
    <property type="match status" value="1"/>
</dbReference>
<proteinExistence type="predicted"/>
<feature type="region of interest" description="Disordered" evidence="1">
    <location>
        <begin position="473"/>
        <end position="570"/>
    </location>
</feature>
<dbReference type="EMBL" id="JASNWA010000007">
    <property type="protein sequence ID" value="KAK3173728.1"/>
    <property type="molecule type" value="Genomic_DNA"/>
</dbReference>
<dbReference type="InterPro" id="IPR035899">
    <property type="entry name" value="DBL_dom_sf"/>
</dbReference>
<sequence>MSTEGVVTKNSNHANRPSKDFSWFGRPKKIILMTTPGEAADIAKVFERMLERFIVYEEYASKYESMLQSTASLSKTMSSWSAYERGIEALVNSLVPQSSGADDNKKGLTLEDLLIKPVQRVCRYPLLFAELHRHTLAIDDLHSQTDIEKVLSRLRETAKEINKATSEQQIQAKIQRSWHLQDLLVFPDSAPAQFPLRLLGHASLCGVLYVAHQSQNDIVGEYMLCALFESYLLLAQARKGGTRFEIAAVISLRDLQVDKADNGRGLQCHTALHSWKIMFESDQQLYELIFCAYTAKEEEQWRNGIQENTTMGKVYKISCLSITSFEHSILHLDIKTLGPVLGQPGTLMRRQSIQRAATLNSWKHGCQVIIKNTNAAKDRCATPLAAPDSVGRSQSLLSTNKVPILAPKRADRQRMEQYMANVWTREQLPYPRRLGRRKGSLITSATSVIRKLSRASTTTTSTTNSVVRSVSCSSISEHNPHPAHNVDSCIPQTDGACSPTPEDRYTSESEGNCPKHRQHSAKEPQRMTTQGVKGQDQRAAAQKIRAKNVAKLRKDSDSTKGQQSREVSGASTVLAGEVSIEMEQAKGRLRKPKTLFKAFSTQGIRGWFH</sequence>
<feature type="domain" description="DH" evidence="3">
    <location>
        <begin position="1"/>
        <end position="164"/>
    </location>
</feature>
<dbReference type="InterPro" id="IPR011993">
    <property type="entry name" value="PH-like_dom_sf"/>
</dbReference>
<protein>
    <recommendedName>
        <fullName evidence="6">DH domain-containing protein</fullName>
    </recommendedName>
</protein>
<dbReference type="PANTHER" id="PTHR45818:SF3">
    <property type="entry name" value="PROTEIN VAV"/>
    <property type="match status" value="1"/>
</dbReference>
<dbReference type="Gene3D" id="2.30.29.30">
    <property type="entry name" value="Pleckstrin-homology domain (PH domain)/Phosphotyrosine-binding domain (PTB)"/>
    <property type="match status" value="1"/>
</dbReference>
<dbReference type="GO" id="GO:0005737">
    <property type="term" value="C:cytoplasm"/>
    <property type="evidence" value="ECO:0007669"/>
    <property type="project" value="TreeGrafter"/>
</dbReference>
<dbReference type="GO" id="GO:0005085">
    <property type="term" value="F:guanyl-nucleotide exchange factor activity"/>
    <property type="evidence" value="ECO:0007669"/>
    <property type="project" value="InterPro"/>
</dbReference>
<dbReference type="SUPFAM" id="SSF50729">
    <property type="entry name" value="PH domain-like"/>
    <property type="match status" value="1"/>
</dbReference>
<evidence type="ECO:0000259" key="2">
    <source>
        <dbReference type="PROSITE" id="PS50003"/>
    </source>
</evidence>
<keyword evidence="5" id="KW-1185">Reference proteome</keyword>
<dbReference type="AlphaFoldDB" id="A0AAE0DNM0"/>
<evidence type="ECO:0000313" key="4">
    <source>
        <dbReference type="EMBL" id="KAK3173728.1"/>
    </source>
</evidence>
<evidence type="ECO:0000259" key="3">
    <source>
        <dbReference type="PROSITE" id="PS50010"/>
    </source>
</evidence>
<dbReference type="Pfam" id="PF00621">
    <property type="entry name" value="RhoGEF"/>
    <property type="match status" value="1"/>
</dbReference>
<evidence type="ECO:0000256" key="1">
    <source>
        <dbReference type="SAM" id="MobiDB-lite"/>
    </source>
</evidence>
<dbReference type="InterPro" id="IPR000219">
    <property type="entry name" value="DH_dom"/>
</dbReference>
<dbReference type="PROSITE" id="PS50003">
    <property type="entry name" value="PH_DOMAIN"/>
    <property type="match status" value="1"/>
</dbReference>
<accession>A0AAE0DNM0</accession>